<dbReference type="Proteomes" id="UP000765891">
    <property type="component" value="Unassembled WGS sequence"/>
</dbReference>
<reference evidence="3" key="3">
    <citation type="submission" date="2021-03" db="EMBL/GenBank/DDBJ databases">
        <title>Genomic Encyclopedia of Type Strains, Phase IV (KMG-IV): sequencing the most valuable type-strain genomes for metagenomic binning, comparative biology and taxonomic classification.</title>
        <authorList>
            <person name="Goeker M."/>
        </authorList>
    </citation>
    <scope>NUCLEOTIDE SEQUENCE</scope>
    <source>
        <strain evidence="3">DSM 22443</strain>
    </source>
</reference>
<proteinExistence type="predicted"/>
<name>A0A830FUI9_9EURY</name>
<dbReference type="Proteomes" id="UP000614609">
    <property type="component" value="Unassembled WGS sequence"/>
</dbReference>
<dbReference type="RefSeq" id="WP_188870817.1">
    <property type="nucleotide sequence ID" value="NZ_BMOO01000002.1"/>
</dbReference>
<reference evidence="2" key="1">
    <citation type="journal article" date="2014" name="Int. J. Syst. Evol. Microbiol.">
        <title>Complete genome sequence of Corynebacterium casei LMG S-19264T (=DSM 44701T), isolated from a smear-ripened cheese.</title>
        <authorList>
            <consortium name="US DOE Joint Genome Institute (JGI-PGF)"/>
            <person name="Walter F."/>
            <person name="Albersmeier A."/>
            <person name="Kalinowski J."/>
            <person name="Ruckert C."/>
        </authorList>
    </citation>
    <scope>NUCLEOTIDE SEQUENCE</scope>
    <source>
        <strain evidence="2">JCM 16108</strain>
    </source>
</reference>
<protein>
    <submittedName>
        <fullName evidence="2">Uncharacterized protein</fullName>
    </submittedName>
</protein>
<sequence length="50" mass="5714">MCIYCGAVYDGGWGKLLEYDDVYQETMAGESTSTHGFQESWDDLREELDV</sequence>
<feature type="compositionally biased region" description="Acidic residues" evidence="1">
    <location>
        <begin position="40"/>
        <end position="50"/>
    </location>
</feature>
<feature type="region of interest" description="Disordered" evidence="1">
    <location>
        <begin position="29"/>
        <end position="50"/>
    </location>
</feature>
<evidence type="ECO:0000313" key="4">
    <source>
        <dbReference type="Proteomes" id="UP000614609"/>
    </source>
</evidence>
<dbReference type="EMBL" id="JAGGKO010000002">
    <property type="protein sequence ID" value="MBP1954717.1"/>
    <property type="molecule type" value="Genomic_DNA"/>
</dbReference>
<keyword evidence="4" id="KW-1185">Reference proteome</keyword>
<comment type="caution">
    <text evidence="2">The sequence shown here is derived from an EMBL/GenBank/DDBJ whole genome shotgun (WGS) entry which is preliminary data.</text>
</comment>
<dbReference type="EMBL" id="BMOO01000002">
    <property type="protein sequence ID" value="GGM63314.1"/>
    <property type="molecule type" value="Genomic_DNA"/>
</dbReference>
<accession>A0A830FUI9</accession>
<evidence type="ECO:0000313" key="2">
    <source>
        <dbReference type="EMBL" id="GGM63314.1"/>
    </source>
</evidence>
<evidence type="ECO:0000313" key="3">
    <source>
        <dbReference type="EMBL" id="MBP1954717.1"/>
    </source>
</evidence>
<evidence type="ECO:0000256" key="1">
    <source>
        <dbReference type="SAM" id="MobiDB-lite"/>
    </source>
</evidence>
<reference evidence="2" key="2">
    <citation type="submission" date="2020-09" db="EMBL/GenBank/DDBJ databases">
        <authorList>
            <person name="Sun Q."/>
            <person name="Ohkuma M."/>
        </authorList>
    </citation>
    <scope>NUCLEOTIDE SEQUENCE</scope>
    <source>
        <strain evidence="2">JCM 16108</strain>
    </source>
</reference>
<gene>
    <name evidence="2" type="ORF">GCM10009017_11760</name>
    <name evidence="3" type="ORF">J2752_001629</name>
</gene>
<dbReference type="OrthoDB" id="209765at2157"/>
<organism evidence="2 4">
    <name type="scientific">Halarchaeum rubridurum</name>
    <dbReference type="NCBI Taxonomy" id="489911"/>
    <lineage>
        <taxon>Archaea</taxon>
        <taxon>Methanobacteriati</taxon>
        <taxon>Methanobacteriota</taxon>
        <taxon>Stenosarchaea group</taxon>
        <taxon>Halobacteria</taxon>
        <taxon>Halobacteriales</taxon>
        <taxon>Halobacteriaceae</taxon>
    </lineage>
</organism>
<dbReference type="AlphaFoldDB" id="A0A830FUI9"/>